<accession>X1M4K2</accession>
<reference evidence="1" key="1">
    <citation type="journal article" date="2014" name="Front. Microbiol.">
        <title>High frequency of phylogenetically diverse reductive dehalogenase-homologous genes in deep subseafloor sedimentary metagenomes.</title>
        <authorList>
            <person name="Kawai M."/>
            <person name="Futagami T."/>
            <person name="Toyoda A."/>
            <person name="Takaki Y."/>
            <person name="Nishi S."/>
            <person name="Hori S."/>
            <person name="Arai W."/>
            <person name="Tsubouchi T."/>
            <person name="Morono Y."/>
            <person name="Uchiyama I."/>
            <person name="Ito T."/>
            <person name="Fujiyama A."/>
            <person name="Inagaki F."/>
            <person name="Takami H."/>
        </authorList>
    </citation>
    <scope>NUCLEOTIDE SEQUENCE</scope>
    <source>
        <strain evidence="1">Expedition CK06-06</strain>
    </source>
</reference>
<proteinExistence type="predicted"/>
<comment type="caution">
    <text evidence="1">The sequence shown here is derived from an EMBL/GenBank/DDBJ whole genome shotgun (WGS) entry which is preliminary data.</text>
</comment>
<gene>
    <name evidence="1" type="ORF">S06H3_37824</name>
</gene>
<name>X1M4K2_9ZZZZ</name>
<protein>
    <submittedName>
        <fullName evidence="1">Uncharacterized protein</fullName>
    </submittedName>
</protein>
<sequence>MPEEWATLANRPGCTSCNKCARRFVKGEEFCIRETQVSWFRGDDEVVVLCADCAKETP</sequence>
<organism evidence="1">
    <name type="scientific">marine sediment metagenome</name>
    <dbReference type="NCBI Taxonomy" id="412755"/>
    <lineage>
        <taxon>unclassified sequences</taxon>
        <taxon>metagenomes</taxon>
        <taxon>ecological metagenomes</taxon>
    </lineage>
</organism>
<dbReference type="AlphaFoldDB" id="X1M4K2"/>
<dbReference type="EMBL" id="BARV01023008">
    <property type="protein sequence ID" value="GAI26522.1"/>
    <property type="molecule type" value="Genomic_DNA"/>
</dbReference>
<evidence type="ECO:0000313" key="1">
    <source>
        <dbReference type="EMBL" id="GAI26522.1"/>
    </source>
</evidence>